<feature type="transmembrane region" description="Helical" evidence="1">
    <location>
        <begin position="71"/>
        <end position="94"/>
    </location>
</feature>
<feature type="transmembrane region" description="Helical" evidence="1">
    <location>
        <begin position="12"/>
        <end position="34"/>
    </location>
</feature>
<accession>A0ABV1E1W8</accession>
<organism evidence="2 3">
    <name type="scientific">Solibaculum intestinale</name>
    <dbReference type="NCBI Taxonomy" id="3133165"/>
    <lineage>
        <taxon>Bacteria</taxon>
        <taxon>Bacillati</taxon>
        <taxon>Bacillota</taxon>
        <taxon>Clostridia</taxon>
        <taxon>Eubacteriales</taxon>
        <taxon>Oscillospiraceae</taxon>
        <taxon>Solibaculum</taxon>
    </lineage>
</organism>
<feature type="transmembrane region" description="Helical" evidence="1">
    <location>
        <begin position="40"/>
        <end position="62"/>
    </location>
</feature>
<proteinExistence type="predicted"/>
<keyword evidence="1" id="KW-0812">Transmembrane</keyword>
<evidence type="ECO:0008006" key="4">
    <source>
        <dbReference type="Google" id="ProtNLM"/>
    </source>
</evidence>
<keyword evidence="3" id="KW-1185">Reference proteome</keyword>
<protein>
    <recommendedName>
        <fullName evidence="4">DUF3592 domain-containing protein</fullName>
    </recommendedName>
</protein>
<reference evidence="2 3" key="1">
    <citation type="submission" date="2024-03" db="EMBL/GenBank/DDBJ databases">
        <title>Human intestinal bacterial collection.</title>
        <authorList>
            <person name="Pauvert C."/>
            <person name="Hitch T.C.A."/>
            <person name="Clavel T."/>
        </authorList>
    </citation>
    <scope>NUCLEOTIDE SEQUENCE [LARGE SCALE GENOMIC DNA]</scope>
    <source>
        <strain evidence="2 3">CLA-JM-H44</strain>
    </source>
</reference>
<comment type="caution">
    <text evidence="2">The sequence shown here is derived from an EMBL/GenBank/DDBJ whole genome shotgun (WGS) entry which is preliminary data.</text>
</comment>
<name>A0ABV1E1W8_9FIRM</name>
<evidence type="ECO:0000313" key="2">
    <source>
        <dbReference type="EMBL" id="MEQ2441286.1"/>
    </source>
</evidence>
<dbReference type="EMBL" id="JBBMFD010000021">
    <property type="protein sequence ID" value="MEQ2441286.1"/>
    <property type="molecule type" value="Genomic_DNA"/>
</dbReference>
<dbReference type="RefSeq" id="WP_349220293.1">
    <property type="nucleotide sequence ID" value="NZ_JBBMFD010000021.1"/>
</dbReference>
<keyword evidence="1" id="KW-0472">Membrane</keyword>
<evidence type="ECO:0000256" key="1">
    <source>
        <dbReference type="SAM" id="Phobius"/>
    </source>
</evidence>
<keyword evidence="1" id="KW-1133">Transmembrane helix</keyword>
<gene>
    <name evidence="2" type="ORF">WMO26_10655</name>
</gene>
<evidence type="ECO:0000313" key="3">
    <source>
        <dbReference type="Proteomes" id="UP001489509"/>
    </source>
</evidence>
<dbReference type="Proteomes" id="UP001489509">
    <property type="component" value="Unassembled WGS sequence"/>
</dbReference>
<sequence length="173" mass="19911">MKKIGKYIPKILLLDTAVFLAMAVTALFVIKAFHMTFREWVFFAAGAIILLGTIAGVIQLILKWEKRSKKILWMAIFGIILLFASPVIYFIAVLSYTPEHVVERDGKRYVAYVKGFRHADVSYYDYVNAVVVGDRIRIREVYKQRKDPLENPSGCEYEIQSTIYYDENGNAIE</sequence>